<reference evidence="12" key="1">
    <citation type="submission" date="2024-08" db="EMBL/GenBank/DDBJ databases">
        <authorList>
            <person name="Chaddad Z."/>
            <person name="Lamrabet M."/>
            <person name="Bouhnik O."/>
            <person name="Alami S."/>
            <person name="Wipf D."/>
            <person name="Courty P.E."/>
            <person name="Missbah El Idrissi M."/>
        </authorList>
    </citation>
    <scope>NUCLEOTIDE SEQUENCE</scope>
    <source>
        <strain evidence="12">LLZ17</strain>
    </source>
</reference>
<dbReference type="RefSeq" id="WP_369721123.1">
    <property type="nucleotide sequence ID" value="NZ_CP165734.1"/>
</dbReference>
<keyword evidence="8 10" id="KW-0067">ATP-binding</keyword>
<evidence type="ECO:0000256" key="6">
    <source>
        <dbReference type="ARBA" id="ARBA00022759"/>
    </source>
</evidence>
<dbReference type="EMBL" id="CP165734">
    <property type="protein sequence ID" value="XDV56683.1"/>
    <property type="molecule type" value="Genomic_DNA"/>
</dbReference>
<dbReference type="SMART" id="SM00487">
    <property type="entry name" value="DEXDc"/>
    <property type="match status" value="1"/>
</dbReference>
<evidence type="ECO:0000259" key="11">
    <source>
        <dbReference type="PROSITE" id="PS51192"/>
    </source>
</evidence>
<gene>
    <name evidence="12" type="ORF">AB8Z38_29250</name>
</gene>
<evidence type="ECO:0000256" key="8">
    <source>
        <dbReference type="ARBA" id="ARBA00022840"/>
    </source>
</evidence>
<comment type="catalytic activity">
    <reaction evidence="1 10">
        <text>Endonucleolytic cleavage of DNA to give random double-stranded fragments with terminal 5'-phosphates, ATP is simultaneously hydrolyzed.</text>
        <dbReference type="EC" id="3.1.21.3"/>
    </reaction>
</comment>
<evidence type="ECO:0000256" key="4">
    <source>
        <dbReference type="ARBA" id="ARBA00022741"/>
    </source>
</evidence>
<keyword evidence="4 10" id="KW-0547">Nucleotide-binding</keyword>
<sequence>MSEQSRSERRTQNRVVALFTDPARSDCLGYRYLGEWNRRANNRPIESALLRDNLKARGYSEAHIDAALQRLETAADATGISLYQANLRTYQLLRYGVPVQIAVGQAHETVHLADWDHPEVNDFALAEEVTLRGGHERRPDIVLYLNGIAIALIELKRSSVEVADGVRQLVTNQEEIFNKGFFSAVQLVFAGSDSQGLRYGTTDTPEQFFVQWKAQDGGASLEPAIGIGEAPQTGFVYNAERLLQAVSGAQGHRPLSGSLAGQVPQPGALLDRPLAEMCEKTRLLDLIRNFIIFDAGRKKVPRPHQFVGVKAAQERVAKHEGGVIWHTQGSGKSILMVLIAKWLLEHDPEARILIITDRDELDKQIEGVMRNANVIGADSPSPRITSRREFAEKLAAPTPRLLCALLHKFQPDLNASPPPTHGRFYVFVDECHRTQGGDMNKQMKRWLENAVFIGFTGTPLLRKDKQTTRDVFGTYIHTYKFQEAVADKVVLDLKYEARDVPQRLTSRKAIDDWFEQKTRALNNFQRAVLRKRWATMEELMSAGERKQRIIASIIHDFGVKPRLDNDRGTAILVAASIYDACHYYRLFQNTSFGQYCGIITSFEPNHNAISREPRDSDERYKFDTYTRHVLNGGQATRAYEDETKRRFIEEPANCKLLIVVSKLLTGFDAPSCTYIYLDNELHDHNLFQAICRTNRLDGDDKDYGYIVDFKELFQDVQNSIAVYSSDELDIDADGKDGNVIVKDWLVEGRAQLDAAREALRYLCEPVARPREVEQYLHYFCGDASNANALAETEPLRISFYKAAAAFLRAYSEIAQNLAEAGYSTAEITALEQETEFYNDIRAAIKRHSGEELDIKPFEADMRHLINTYIQADPSADLGNLNSLSLTELIIETGIHDAIARKLNEKGKLSKNAIAEGIINNVRKTIIRDQLTDPKFYAEMSKLLYDLISQSRTDAAAYEAFLKKAEELVRRLARKGPSGSVPAILHGKPEAIVLFNNLASLSATTFQCPSDDDGRAKLALEIDLAMRERAPAGWKGDDIREKQVLNALYPIMTRDRLATQNIFEIIKNQPGY</sequence>
<dbReference type="GO" id="GO:0009307">
    <property type="term" value="P:DNA restriction-modification system"/>
    <property type="evidence" value="ECO:0007669"/>
    <property type="project" value="UniProtKB-KW"/>
</dbReference>
<keyword evidence="9 10" id="KW-0238">DNA-binding</keyword>
<comment type="subunit">
    <text evidence="10">The type I restriction/modification system is composed of three polypeptides R, M and S.</text>
</comment>
<dbReference type="InterPro" id="IPR040980">
    <property type="entry name" value="SWI2_SNF2"/>
</dbReference>
<dbReference type="InterPro" id="IPR007409">
    <property type="entry name" value="Restrct_endonuc_type1_HsdR_N"/>
</dbReference>
<dbReference type="InterPro" id="IPR014001">
    <property type="entry name" value="Helicase_ATP-bd"/>
</dbReference>
<dbReference type="InterPro" id="IPR055180">
    <property type="entry name" value="HsdR_RecA-like_helicase_dom_2"/>
</dbReference>
<dbReference type="CDD" id="cd18800">
    <property type="entry name" value="SF2_C_EcoR124I-like"/>
    <property type="match status" value="1"/>
</dbReference>
<dbReference type="GO" id="GO:0005524">
    <property type="term" value="F:ATP binding"/>
    <property type="evidence" value="ECO:0007669"/>
    <property type="project" value="UniProtKB-KW"/>
</dbReference>
<evidence type="ECO:0000256" key="7">
    <source>
        <dbReference type="ARBA" id="ARBA00022801"/>
    </source>
</evidence>
<evidence type="ECO:0000256" key="3">
    <source>
        <dbReference type="ARBA" id="ARBA00022722"/>
    </source>
</evidence>
<dbReference type="Pfam" id="PF04313">
    <property type="entry name" value="HSDR_N"/>
    <property type="match status" value="1"/>
</dbReference>
<comment type="function">
    <text evidence="10">Subunit R is required for both nuclease and ATPase activities, but not for modification.</text>
</comment>
<dbReference type="PANTHER" id="PTHR30195:SF15">
    <property type="entry name" value="TYPE I RESTRICTION ENZYME HINDI ENDONUCLEASE SUBUNIT"/>
    <property type="match status" value="1"/>
</dbReference>
<dbReference type="GO" id="GO:0003677">
    <property type="term" value="F:DNA binding"/>
    <property type="evidence" value="ECO:0007669"/>
    <property type="project" value="UniProtKB-KW"/>
</dbReference>
<dbReference type="InterPro" id="IPR051268">
    <property type="entry name" value="Type-I_R_enzyme_R_subunit"/>
</dbReference>
<comment type="similarity">
    <text evidence="2 10">Belongs to the HsdR family.</text>
</comment>
<dbReference type="Gene3D" id="3.90.1570.50">
    <property type="match status" value="1"/>
</dbReference>
<dbReference type="EC" id="3.1.21.3" evidence="10"/>
<dbReference type="PANTHER" id="PTHR30195">
    <property type="entry name" value="TYPE I SITE-SPECIFIC DEOXYRIBONUCLEASE PROTEIN SUBUNIT M AND R"/>
    <property type="match status" value="1"/>
</dbReference>
<organism evidence="12">
    <name type="scientific">Bradyrhizobium sp. LLZ17</name>
    <dbReference type="NCBI Taxonomy" id="3239388"/>
    <lineage>
        <taxon>Bacteria</taxon>
        <taxon>Pseudomonadati</taxon>
        <taxon>Pseudomonadota</taxon>
        <taxon>Alphaproteobacteria</taxon>
        <taxon>Hyphomicrobiales</taxon>
        <taxon>Nitrobacteraceae</taxon>
        <taxon>Bradyrhizobium</taxon>
    </lineage>
</organism>
<evidence type="ECO:0000256" key="9">
    <source>
        <dbReference type="ARBA" id="ARBA00023125"/>
    </source>
</evidence>
<dbReference type="PROSITE" id="PS51192">
    <property type="entry name" value="HELICASE_ATP_BIND_1"/>
    <property type="match status" value="1"/>
</dbReference>
<protein>
    <recommendedName>
        <fullName evidence="10">Type I restriction enzyme endonuclease subunit</fullName>
        <shortName evidence="10">R protein</shortName>
        <ecNumber evidence="10">3.1.21.3</ecNumber>
    </recommendedName>
</protein>
<dbReference type="Pfam" id="PF22679">
    <property type="entry name" value="T1R_D3-like"/>
    <property type="match status" value="1"/>
</dbReference>
<evidence type="ECO:0000256" key="5">
    <source>
        <dbReference type="ARBA" id="ARBA00022747"/>
    </source>
</evidence>
<dbReference type="InterPro" id="IPR027417">
    <property type="entry name" value="P-loop_NTPase"/>
</dbReference>
<keyword evidence="7 10" id="KW-0378">Hydrolase</keyword>
<proteinExistence type="inferred from homology"/>
<evidence type="ECO:0000256" key="2">
    <source>
        <dbReference type="ARBA" id="ARBA00008598"/>
    </source>
</evidence>
<keyword evidence="6 12" id="KW-0255">Endonuclease</keyword>
<dbReference type="CDD" id="cd18030">
    <property type="entry name" value="DEXHc_RE_I_HsdR"/>
    <property type="match status" value="1"/>
</dbReference>
<dbReference type="Pfam" id="PF18766">
    <property type="entry name" value="SWI2_SNF2"/>
    <property type="match status" value="1"/>
</dbReference>
<dbReference type="Gene3D" id="3.40.50.300">
    <property type="entry name" value="P-loop containing nucleotide triphosphate hydrolases"/>
    <property type="match status" value="2"/>
</dbReference>
<evidence type="ECO:0000313" key="12">
    <source>
        <dbReference type="EMBL" id="XDV56683.1"/>
    </source>
</evidence>
<accession>A0AB39XF61</accession>
<evidence type="ECO:0000256" key="1">
    <source>
        <dbReference type="ARBA" id="ARBA00000851"/>
    </source>
</evidence>
<evidence type="ECO:0000256" key="10">
    <source>
        <dbReference type="RuleBase" id="RU364115"/>
    </source>
</evidence>
<dbReference type="AlphaFoldDB" id="A0AB39XF61"/>
<dbReference type="GO" id="GO:0009035">
    <property type="term" value="F:type I site-specific deoxyribonuclease activity"/>
    <property type="evidence" value="ECO:0007669"/>
    <property type="project" value="UniProtKB-EC"/>
</dbReference>
<dbReference type="CDD" id="cd22332">
    <property type="entry name" value="HsdR_N"/>
    <property type="match status" value="1"/>
</dbReference>
<dbReference type="InterPro" id="IPR004473">
    <property type="entry name" value="Restrct_endonuc_typeI_HsdR"/>
</dbReference>
<dbReference type="NCBIfam" id="TIGR00348">
    <property type="entry name" value="hsdR"/>
    <property type="match status" value="1"/>
</dbReference>
<name>A0AB39XF61_9BRAD</name>
<feature type="domain" description="Helicase ATP-binding" evidence="11">
    <location>
        <begin position="313"/>
        <end position="477"/>
    </location>
</feature>
<keyword evidence="5 10" id="KW-0680">Restriction system</keyword>
<keyword evidence="3" id="KW-0540">Nuclease</keyword>
<dbReference type="SUPFAM" id="SSF52540">
    <property type="entry name" value="P-loop containing nucleoside triphosphate hydrolases"/>
    <property type="match status" value="2"/>
</dbReference>